<evidence type="ECO:0000256" key="1">
    <source>
        <dbReference type="ARBA" id="ARBA00004173"/>
    </source>
</evidence>
<protein>
    <recommendedName>
        <fullName evidence="7">Cytochrome c oxidase assembly protein</fullName>
    </recommendedName>
</protein>
<dbReference type="PANTHER" id="PTHR28163">
    <property type="entry name" value="PROTEIN PET117 HOMOLOG, MITOCHONDRIAL"/>
    <property type="match status" value="1"/>
</dbReference>
<dbReference type="GO" id="GO:0005739">
    <property type="term" value="C:mitochondrion"/>
    <property type="evidence" value="ECO:0007669"/>
    <property type="project" value="UniProtKB-SubCell"/>
</dbReference>
<dbReference type="AlphaFoldDB" id="A0A165KSL5"/>
<dbReference type="Pfam" id="PF15786">
    <property type="entry name" value="PET117"/>
    <property type="match status" value="1"/>
</dbReference>
<dbReference type="InterPro" id="IPR031568">
    <property type="entry name" value="Pet117"/>
</dbReference>
<dbReference type="GO" id="GO:0033617">
    <property type="term" value="P:mitochondrial respiratory chain complex IV assembly"/>
    <property type="evidence" value="ECO:0007669"/>
    <property type="project" value="TreeGrafter"/>
</dbReference>
<evidence type="ECO:0000256" key="4">
    <source>
        <dbReference type="ARBA" id="ARBA00023128"/>
    </source>
</evidence>
<dbReference type="Proteomes" id="UP000077266">
    <property type="component" value="Unassembled WGS sequence"/>
</dbReference>
<organism evidence="5 6">
    <name type="scientific">Exidia glandulosa HHB12029</name>
    <dbReference type="NCBI Taxonomy" id="1314781"/>
    <lineage>
        <taxon>Eukaryota</taxon>
        <taxon>Fungi</taxon>
        <taxon>Dikarya</taxon>
        <taxon>Basidiomycota</taxon>
        <taxon>Agaricomycotina</taxon>
        <taxon>Agaricomycetes</taxon>
        <taxon>Auriculariales</taxon>
        <taxon>Exidiaceae</taxon>
        <taxon>Exidia</taxon>
    </lineage>
</organism>
<accession>A0A165KSL5</accession>
<dbReference type="PANTHER" id="PTHR28163:SF1">
    <property type="entry name" value="PROTEIN PET117 HOMOLOG, MITOCHONDRIAL"/>
    <property type="match status" value="1"/>
</dbReference>
<dbReference type="STRING" id="1314781.A0A165KSL5"/>
<evidence type="ECO:0008006" key="7">
    <source>
        <dbReference type="Google" id="ProtNLM"/>
    </source>
</evidence>
<dbReference type="FunCoup" id="A0A165KSL5">
    <property type="interactions" value="171"/>
</dbReference>
<sequence>MSRAAKATLAASVVITSLVVYGVHWLQESERQAMYMGVVRDDERRKQKQLQRQQELEESQRKRAVYEAVQPVSGKQD</sequence>
<name>A0A165KSL5_EXIGL</name>
<dbReference type="InParanoid" id="A0A165KSL5"/>
<proteinExistence type="inferred from homology"/>
<gene>
    <name evidence="5" type="ORF">EXIGLDRAFT_765046</name>
</gene>
<comment type="subcellular location">
    <subcellularLocation>
        <location evidence="1">Mitochondrion</location>
    </subcellularLocation>
</comment>
<evidence type="ECO:0000256" key="3">
    <source>
        <dbReference type="ARBA" id="ARBA00022946"/>
    </source>
</evidence>
<evidence type="ECO:0000256" key="2">
    <source>
        <dbReference type="ARBA" id="ARBA00008197"/>
    </source>
</evidence>
<dbReference type="EMBL" id="KV425938">
    <property type="protein sequence ID" value="KZV96811.1"/>
    <property type="molecule type" value="Genomic_DNA"/>
</dbReference>
<evidence type="ECO:0000313" key="5">
    <source>
        <dbReference type="EMBL" id="KZV96811.1"/>
    </source>
</evidence>
<comment type="similarity">
    <text evidence="2">Belongs to the PET117 family.</text>
</comment>
<keyword evidence="3" id="KW-0809">Transit peptide</keyword>
<dbReference type="OrthoDB" id="76305at2759"/>
<keyword evidence="6" id="KW-1185">Reference proteome</keyword>
<evidence type="ECO:0000313" key="6">
    <source>
        <dbReference type="Proteomes" id="UP000077266"/>
    </source>
</evidence>
<reference evidence="5 6" key="1">
    <citation type="journal article" date="2016" name="Mol. Biol. Evol.">
        <title>Comparative Genomics of Early-Diverging Mushroom-Forming Fungi Provides Insights into the Origins of Lignocellulose Decay Capabilities.</title>
        <authorList>
            <person name="Nagy L.G."/>
            <person name="Riley R."/>
            <person name="Tritt A."/>
            <person name="Adam C."/>
            <person name="Daum C."/>
            <person name="Floudas D."/>
            <person name="Sun H."/>
            <person name="Yadav J.S."/>
            <person name="Pangilinan J."/>
            <person name="Larsson K.H."/>
            <person name="Matsuura K."/>
            <person name="Barry K."/>
            <person name="Labutti K."/>
            <person name="Kuo R."/>
            <person name="Ohm R.A."/>
            <person name="Bhattacharya S.S."/>
            <person name="Shirouzu T."/>
            <person name="Yoshinaga Y."/>
            <person name="Martin F.M."/>
            <person name="Grigoriev I.V."/>
            <person name="Hibbett D.S."/>
        </authorList>
    </citation>
    <scope>NUCLEOTIDE SEQUENCE [LARGE SCALE GENOMIC DNA]</scope>
    <source>
        <strain evidence="5 6">HHB12029</strain>
    </source>
</reference>
<keyword evidence="4" id="KW-0496">Mitochondrion</keyword>